<dbReference type="InterPro" id="IPR025286">
    <property type="entry name" value="MOFRL_assoc_dom"/>
</dbReference>
<keyword evidence="1" id="KW-0808">Transferase</keyword>
<evidence type="ECO:0000259" key="5">
    <source>
        <dbReference type="Pfam" id="PF05161"/>
    </source>
</evidence>
<dbReference type="GO" id="GO:0005524">
    <property type="term" value="F:ATP binding"/>
    <property type="evidence" value="ECO:0007669"/>
    <property type="project" value="UniProtKB-KW"/>
</dbReference>
<dbReference type="GO" id="GO:0005737">
    <property type="term" value="C:cytoplasm"/>
    <property type="evidence" value="ECO:0007669"/>
    <property type="project" value="TreeGrafter"/>
</dbReference>
<evidence type="ECO:0000256" key="2">
    <source>
        <dbReference type="ARBA" id="ARBA00022741"/>
    </source>
</evidence>
<dbReference type="InterPro" id="IPR037035">
    <property type="entry name" value="GK-like_C_sf"/>
</dbReference>
<dbReference type="InterPro" id="IPR007835">
    <property type="entry name" value="MOFRL"/>
</dbReference>
<accession>A0A3G8M617</accession>
<evidence type="ECO:0000256" key="3">
    <source>
        <dbReference type="ARBA" id="ARBA00022777"/>
    </source>
</evidence>
<name>A0A3G8M617_9HYPH</name>
<reference evidence="7 8" key="1">
    <citation type="submission" date="2018-11" db="EMBL/GenBank/DDBJ databases">
        <title>Genome squencing of methanotrophic bacteria isolated from alkaline groundwater in Korea.</title>
        <authorList>
            <person name="Nguyen L.N."/>
        </authorList>
    </citation>
    <scope>NUCLEOTIDE SEQUENCE [LARGE SCALE GENOMIC DNA]</scope>
    <source>
        <strain evidence="7 8">GW6</strain>
    </source>
</reference>
<feature type="domain" description="MOFRL" evidence="5">
    <location>
        <begin position="309"/>
        <end position="414"/>
    </location>
</feature>
<dbReference type="RefSeq" id="WP_124739123.1">
    <property type="nucleotide sequence ID" value="NZ_CP034086.1"/>
</dbReference>
<dbReference type="PANTHER" id="PTHR12227">
    <property type="entry name" value="GLYCERATE KINASE"/>
    <property type="match status" value="1"/>
</dbReference>
<dbReference type="Gene3D" id="3.40.1480.10">
    <property type="entry name" value="MOFRL domain"/>
    <property type="match status" value="1"/>
</dbReference>
<dbReference type="InterPro" id="IPR039760">
    <property type="entry name" value="MOFRL_protein"/>
</dbReference>
<feature type="domain" description="MOFRL-associated" evidence="6">
    <location>
        <begin position="9"/>
        <end position="231"/>
    </location>
</feature>
<dbReference type="Pfam" id="PF05161">
    <property type="entry name" value="MOFRL"/>
    <property type="match status" value="1"/>
</dbReference>
<dbReference type="InterPro" id="IPR038614">
    <property type="entry name" value="GK_N_sf"/>
</dbReference>
<dbReference type="SUPFAM" id="SSF82544">
    <property type="entry name" value="GckA/TtuD-like"/>
    <property type="match status" value="1"/>
</dbReference>
<dbReference type="Gene3D" id="3.40.50.10180">
    <property type="entry name" value="Glycerate kinase, MOFRL-like N-terminal domain"/>
    <property type="match status" value="1"/>
</dbReference>
<dbReference type="FunFam" id="3.40.50.10180:FF:000001">
    <property type="entry name" value="Glycerate kinase"/>
    <property type="match status" value="1"/>
</dbReference>
<sequence>MSDDFRTLLRAMFDAAVGAASPTVCLPPYLVKIAPPKGRTIVVGAGKAAASMAAAVEAHWRGPLEGLVVTRYEHGAPTKHIEVIEASHPVPDAAGREAAKRILQKVQGLSQDDLVLALISGGGSALMALPAEGVTLEEKQAVNKALLKSGANISEMNCVRKHLSAIKGGRLARAAAPARVIALMISDVPNDDLSVIASGPTVPDPTTREDALAVIAKYKIDAPAAVLAHLQKSECETPKPGDAIFEKVQNILIATPQGSLDAAAAVAKAAGFTPCILGDLEGESRDVALVHAGIAKQIALHGQPFEPPVAIISGGETTVTVRGKGRGGRDAEFLLGLTLALEGFGGVSAIACDTDGIDGSEDNAGAIMTADSFERAKKAGVDLKAHFANNDAYTAFEKLGDLVVTKPTRTNVNDFRAILVPKRV</sequence>
<proteinExistence type="predicted"/>
<evidence type="ECO:0000313" key="7">
    <source>
        <dbReference type="EMBL" id="AZG77423.1"/>
    </source>
</evidence>
<dbReference type="AlphaFoldDB" id="A0A3G8M617"/>
<dbReference type="Proteomes" id="UP000273982">
    <property type="component" value="Chromosome"/>
</dbReference>
<keyword evidence="2" id="KW-0547">Nucleotide-binding</keyword>
<gene>
    <name evidence="7" type="ORF">EHO51_12170</name>
</gene>
<evidence type="ECO:0000256" key="4">
    <source>
        <dbReference type="ARBA" id="ARBA00022840"/>
    </source>
</evidence>
<keyword evidence="4" id="KW-0067">ATP-binding</keyword>
<evidence type="ECO:0000313" key="8">
    <source>
        <dbReference type="Proteomes" id="UP000273982"/>
    </source>
</evidence>
<protein>
    <submittedName>
        <fullName evidence="7">Glycerate kinase</fullName>
    </submittedName>
</protein>
<dbReference type="GO" id="GO:0008887">
    <property type="term" value="F:glycerate kinase activity"/>
    <property type="evidence" value="ECO:0007669"/>
    <property type="project" value="InterPro"/>
</dbReference>
<organism evidence="7 8">
    <name type="scientific">Methylocystis rosea</name>
    <dbReference type="NCBI Taxonomy" id="173366"/>
    <lineage>
        <taxon>Bacteria</taxon>
        <taxon>Pseudomonadati</taxon>
        <taxon>Pseudomonadota</taxon>
        <taxon>Alphaproteobacteria</taxon>
        <taxon>Hyphomicrobiales</taxon>
        <taxon>Methylocystaceae</taxon>
        <taxon>Methylocystis</taxon>
    </lineage>
</organism>
<evidence type="ECO:0000256" key="1">
    <source>
        <dbReference type="ARBA" id="ARBA00022679"/>
    </source>
</evidence>
<dbReference type="FunFam" id="3.40.1480.10:FF:000002">
    <property type="entry name" value="Glycerate kinase"/>
    <property type="match status" value="1"/>
</dbReference>
<dbReference type="EMBL" id="CP034086">
    <property type="protein sequence ID" value="AZG77423.1"/>
    <property type="molecule type" value="Genomic_DNA"/>
</dbReference>
<dbReference type="Pfam" id="PF13660">
    <property type="entry name" value="DUF4147"/>
    <property type="match status" value="1"/>
</dbReference>
<dbReference type="PANTHER" id="PTHR12227:SF0">
    <property type="entry name" value="GLYCERATE KINASE"/>
    <property type="match status" value="1"/>
</dbReference>
<dbReference type="KEGG" id="mros:EHO51_12170"/>
<evidence type="ECO:0000259" key="6">
    <source>
        <dbReference type="Pfam" id="PF13660"/>
    </source>
</evidence>
<keyword evidence="3 7" id="KW-0418">Kinase</keyword>